<organism evidence="2 3">
    <name type="scientific">Exophiala bonariae</name>
    <dbReference type="NCBI Taxonomy" id="1690606"/>
    <lineage>
        <taxon>Eukaryota</taxon>
        <taxon>Fungi</taxon>
        <taxon>Dikarya</taxon>
        <taxon>Ascomycota</taxon>
        <taxon>Pezizomycotina</taxon>
        <taxon>Eurotiomycetes</taxon>
        <taxon>Chaetothyriomycetidae</taxon>
        <taxon>Chaetothyriales</taxon>
        <taxon>Herpotrichiellaceae</taxon>
        <taxon>Exophiala</taxon>
    </lineage>
</organism>
<dbReference type="RefSeq" id="XP_064702008.1">
    <property type="nucleotide sequence ID" value="XM_064851767.1"/>
</dbReference>
<accession>A0AAV9MXR5</accession>
<dbReference type="GeneID" id="89976384"/>
<dbReference type="Proteomes" id="UP001358417">
    <property type="component" value="Unassembled WGS sequence"/>
</dbReference>
<dbReference type="EMBL" id="JAVRRD010000030">
    <property type="protein sequence ID" value="KAK5046417.1"/>
    <property type="molecule type" value="Genomic_DNA"/>
</dbReference>
<sequence>MVLISTITLILAAALHARAADQAAAKGGGGNLDPKSTASIKSIFSSFETTHPSGNARIKPEAVTACCGEGCAIGLCNGRVANSNPTLAAFNEGTQVRLDLAPTATACCSRSCPDGHCRQHDAVPVYHPGGVQGGFPGRPGRPGLPGPLFPGRPESSCHGGCGRECGIACPCVCARIIATSITVDRASLTATTTTTITGKAPSTATTQGSAPVVKEADSASGSQQLDFELTAYFHTSELAGQNQDVLPIVVETQAKEPVTLLADIDLALSENYMSSFFVAALNLSSATTPLPATGEQAQQQPVALGVDAFLVTPYASLALTLLAGPTDALKTYPDVRFNVFDLPVDDLRGKWEPEVFLGVTFLRQARALALAKDFAGQGAVAGVPLLARDVVVSDAAGAGAGAAERVVRDEL</sequence>
<feature type="chain" id="PRO_5043429432" evidence="1">
    <location>
        <begin position="20"/>
        <end position="411"/>
    </location>
</feature>
<evidence type="ECO:0000313" key="3">
    <source>
        <dbReference type="Proteomes" id="UP001358417"/>
    </source>
</evidence>
<dbReference type="AlphaFoldDB" id="A0AAV9MXR5"/>
<name>A0AAV9MXR5_9EURO</name>
<proteinExistence type="predicted"/>
<comment type="caution">
    <text evidence="2">The sequence shown here is derived from an EMBL/GenBank/DDBJ whole genome shotgun (WGS) entry which is preliminary data.</text>
</comment>
<keyword evidence="3" id="KW-1185">Reference proteome</keyword>
<evidence type="ECO:0000256" key="1">
    <source>
        <dbReference type="SAM" id="SignalP"/>
    </source>
</evidence>
<protein>
    <submittedName>
        <fullName evidence="2">Uncharacterized protein</fullName>
    </submittedName>
</protein>
<gene>
    <name evidence="2" type="ORF">LTR84_008220</name>
</gene>
<keyword evidence="1" id="KW-0732">Signal</keyword>
<feature type="signal peptide" evidence="1">
    <location>
        <begin position="1"/>
        <end position="19"/>
    </location>
</feature>
<reference evidence="2 3" key="1">
    <citation type="submission" date="2023-08" db="EMBL/GenBank/DDBJ databases">
        <title>Black Yeasts Isolated from many extreme environments.</title>
        <authorList>
            <person name="Coleine C."/>
            <person name="Stajich J.E."/>
            <person name="Selbmann L."/>
        </authorList>
    </citation>
    <scope>NUCLEOTIDE SEQUENCE [LARGE SCALE GENOMIC DNA]</scope>
    <source>
        <strain evidence="2 3">CCFEE 5792</strain>
    </source>
</reference>
<evidence type="ECO:0000313" key="2">
    <source>
        <dbReference type="EMBL" id="KAK5046417.1"/>
    </source>
</evidence>